<dbReference type="EMBL" id="AF403738">
    <property type="protein sequence ID" value="AAK94160.1"/>
    <property type="molecule type" value="Genomic_DNA"/>
</dbReference>
<organism evidence="1 2">
    <name type="scientific">Culex nigripalpus nucleopolyhedrovirus (isolate Florida/1997)</name>
    <name type="common">CuniNPV</name>
    <dbReference type="NCBI Taxonomy" id="645993"/>
    <lineage>
        <taxon>Viruses</taxon>
        <taxon>Viruses incertae sedis</taxon>
        <taxon>Naldaviricetes</taxon>
        <taxon>Lefavirales</taxon>
        <taxon>Baculoviridae</taxon>
        <taxon>Deltabaculovirus</taxon>
    </lineage>
</organism>
<gene>
    <name evidence="1" type="primary">CUN082</name>
</gene>
<organismHost>
    <name type="scientific">Culex nigripalpus</name>
    <dbReference type="NCBI Taxonomy" id="42429"/>
</organismHost>
<name>Q919J4_NPVCO</name>
<sequence length="392" mass="45338">MYGSMVNVTVPQLGANLEVVYSPDQRFVFVTLESLQRWEGSRKRCRTDVGERRLAKKLLYSLDEVKHFLSTSNRLMHGESARAMPNIISALRSAGILKPITNVLANLRFVSGEIVVYVRVCRDVNSHHWYHLEDLQRARIQCDEARPMSQLLLNPKPLVSELEAPMVGQLVGNTEIEQKIVRTVASEYAAHRHLIRRCLMPFRQNVLQGCYNEVVRYVVEIQTSRILFYQHDLEHYCVVSKPPHLASHYGDCYCEVNLSSTPMVTLDVAREFVSPLLLDEICKQVNFPVHSEPQLSAYLYTIRIAGKFVRVTHVRNEYWYCVADLKLAVDGTKTRKLFELQPGHDLRPDEYPLLFVNQRHLRPANDHEFVKTLRICTEREIIKLYTIEGYNA</sequence>
<keyword evidence="2" id="KW-1185">Reference proteome</keyword>
<dbReference type="GeneID" id="921904"/>
<reference evidence="1 2" key="1">
    <citation type="journal article" date="2001" name="J. Virol.">
        <title>Genome sequence of a baculovirus pathogenic for Culex nigripalpus.</title>
        <authorList>
            <person name="Afonso C.L."/>
            <person name="Tulman E.R."/>
            <person name="Lu Z."/>
            <person name="Balinsky C.A."/>
            <person name="Moser B.A."/>
            <person name="Becnel J.J."/>
            <person name="Rock D.L."/>
            <person name="Kutish G.F."/>
        </authorList>
    </citation>
    <scope>NUCLEOTIDE SEQUENCE [LARGE SCALE GENOMIC DNA]</scope>
    <source>
        <strain evidence="2">Isolate Florida/1997</strain>
    </source>
</reference>
<evidence type="ECO:0000313" key="1">
    <source>
        <dbReference type="EMBL" id="AAK94160.1"/>
    </source>
</evidence>
<dbReference type="RefSeq" id="NP_203386.1">
    <property type="nucleotide sequence ID" value="NC_003084.1"/>
</dbReference>
<accession>Q919J4</accession>
<dbReference type="Proteomes" id="UP000006635">
    <property type="component" value="Segment"/>
</dbReference>
<proteinExistence type="predicted"/>
<dbReference type="KEGG" id="vg:921904"/>
<evidence type="ECO:0000313" key="2">
    <source>
        <dbReference type="Proteomes" id="UP000006635"/>
    </source>
</evidence>
<protein>
    <submittedName>
        <fullName evidence="1">Uncharacterized protein</fullName>
    </submittedName>
</protein>